<dbReference type="GO" id="GO:0008932">
    <property type="term" value="F:lytic endotransglycosylase activity"/>
    <property type="evidence" value="ECO:0007669"/>
    <property type="project" value="TreeGrafter"/>
</dbReference>
<keyword evidence="5" id="KW-1185">Reference proteome</keyword>
<dbReference type="AlphaFoldDB" id="A0A3N0C1M7"/>
<gene>
    <name evidence="4" type="ORF">D7004_02405</name>
</gene>
<dbReference type="EMBL" id="RBEE01000003">
    <property type="protein sequence ID" value="RNL56096.1"/>
    <property type="molecule type" value="Genomic_DNA"/>
</dbReference>
<feature type="region of interest" description="Disordered" evidence="1">
    <location>
        <begin position="383"/>
        <end position="404"/>
    </location>
</feature>
<feature type="chain" id="PRO_5018072390" evidence="2">
    <location>
        <begin position="22"/>
        <end position="514"/>
    </location>
</feature>
<dbReference type="PROSITE" id="PS51782">
    <property type="entry name" value="LYSM"/>
    <property type="match status" value="4"/>
</dbReference>
<feature type="domain" description="LysM" evidence="3">
    <location>
        <begin position="263"/>
        <end position="306"/>
    </location>
</feature>
<accession>A0A3N0C1M7</accession>
<evidence type="ECO:0000313" key="4">
    <source>
        <dbReference type="EMBL" id="RNL56096.1"/>
    </source>
</evidence>
<name>A0A3N0C1M7_9SPHI</name>
<protein>
    <submittedName>
        <fullName evidence="4">LysM peptidoglycan-binding domain-containing protein</fullName>
    </submittedName>
</protein>
<proteinExistence type="predicted"/>
<evidence type="ECO:0000256" key="2">
    <source>
        <dbReference type="SAM" id="SignalP"/>
    </source>
</evidence>
<reference evidence="4 5" key="1">
    <citation type="submission" date="2018-10" db="EMBL/GenBank/DDBJ databases">
        <title>Genome sequencing of Pedobacter jejuensis TNB23.</title>
        <authorList>
            <person name="Cho Y.-J."/>
            <person name="Cho A."/>
            <person name="Kim O.-S."/>
        </authorList>
    </citation>
    <scope>NUCLEOTIDE SEQUENCE [LARGE SCALE GENOMIC DNA]</scope>
    <source>
        <strain evidence="4 5">TNB23</strain>
    </source>
</reference>
<dbReference type="InterPro" id="IPR036779">
    <property type="entry name" value="LysM_dom_sf"/>
</dbReference>
<dbReference type="SUPFAM" id="SSF54106">
    <property type="entry name" value="LysM domain"/>
    <property type="match status" value="4"/>
</dbReference>
<dbReference type="RefSeq" id="WP_123204275.1">
    <property type="nucleotide sequence ID" value="NZ_RBEE01000003.1"/>
</dbReference>
<feature type="signal peptide" evidence="2">
    <location>
        <begin position="1"/>
        <end position="21"/>
    </location>
</feature>
<keyword evidence="2" id="KW-0732">Signal</keyword>
<dbReference type="OrthoDB" id="2149800at2"/>
<dbReference type="Proteomes" id="UP000274046">
    <property type="component" value="Unassembled WGS sequence"/>
</dbReference>
<dbReference type="Gene3D" id="2.40.40.10">
    <property type="entry name" value="RlpA-like domain"/>
    <property type="match status" value="1"/>
</dbReference>
<evidence type="ECO:0000259" key="3">
    <source>
        <dbReference type="PROSITE" id="PS51782"/>
    </source>
</evidence>
<organism evidence="4 5">
    <name type="scientific">Pedobacter jejuensis</name>
    <dbReference type="NCBI Taxonomy" id="1268550"/>
    <lineage>
        <taxon>Bacteria</taxon>
        <taxon>Pseudomonadati</taxon>
        <taxon>Bacteroidota</taxon>
        <taxon>Sphingobacteriia</taxon>
        <taxon>Sphingobacteriales</taxon>
        <taxon>Sphingobacteriaceae</taxon>
        <taxon>Pedobacter</taxon>
    </lineage>
</organism>
<evidence type="ECO:0000313" key="5">
    <source>
        <dbReference type="Proteomes" id="UP000274046"/>
    </source>
</evidence>
<dbReference type="InterPro" id="IPR018392">
    <property type="entry name" value="LysM"/>
</dbReference>
<sequence length="514" mass="56260">MYKIGLSAIVLLALNVATAKANALIDSIGVENNNGKKLIIHQTAAKDTYYAIGRRYNVAPKDIMAFNENKYLQIGVIIKVPTNIPFVTTSGNTQQPANTPANVTEHVVKPKDNLNMLAEKYGTTVNELKALNNLKNINLSIGQVLKIPVKNGEAVQAQPTVIPVSKTEPTKPVEQVVTTQQTKEMATQTLVEHIVQPKEFLGKIAEKYRTTVDEIRKLNNLSGNNLRIGQKLKIPATKNVEGDKVVTTVETVQIGTEVKDATGTHTVKKGESIFKVAQQYGITAYQIRRLNNLSDNTLNTGQVLKIPTGITTEIPVVKEKTVEVIVKDKDTIPGESFLYTVGTGETIFNIAKKFNLTAYQIRTANKLNDNAITVGQKLIIPRPPEPKSVNDLSKQEQEVNPDSTAFKDPKLRGAPSKYGLNQIEEKGTAVSITDADLDASKMLVLHRTAPIGTIIKLTNPMTNRTALAKVVGKFTENESTKDVIIVMTKAVADSLGALDKRFFCNLTYGVHELE</sequence>
<dbReference type="PANTHER" id="PTHR33734">
    <property type="entry name" value="LYSM DOMAIN-CONTAINING GPI-ANCHORED PROTEIN 2"/>
    <property type="match status" value="1"/>
</dbReference>
<dbReference type="SMART" id="SM00257">
    <property type="entry name" value="LysM"/>
    <property type="match status" value="5"/>
</dbReference>
<dbReference type="PANTHER" id="PTHR33734:SF22">
    <property type="entry name" value="MEMBRANE-BOUND LYTIC MUREIN TRANSGLYCOSYLASE D"/>
    <property type="match status" value="1"/>
</dbReference>
<evidence type="ECO:0000256" key="1">
    <source>
        <dbReference type="SAM" id="MobiDB-lite"/>
    </source>
</evidence>
<comment type="caution">
    <text evidence="4">The sequence shown here is derived from an EMBL/GenBank/DDBJ whole genome shotgun (WGS) entry which is preliminary data.</text>
</comment>
<feature type="domain" description="LysM" evidence="3">
    <location>
        <begin position="104"/>
        <end position="147"/>
    </location>
</feature>
<dbReference type="InterPro" id="IPR036908">
    <property type="entry name" value="RlpA-like_sf"/>
</dbReference>
<feature type="domain" description="LysM" evidence="3">
    <location>
        <begin position="191"/>
        <end position="234"/>
    </location>
</feature>
<dbReference type="CDD" id="cd00118">
    <property type="entry name" value="LysM"/>
    <property type="match status" value="4"/>
</dbReference>
<dbReference type="Pfam" id="PF01476">
    <property type="entry name" value="LysM"/>
    <property type="match status" value="5"/>
</dbReference>
<feature type="domain" description="LysM" evidence="3">
    <location>
        <begin position="337"/>
        <end position="380"/>
    </location>
</feature>
<dbReference type="Gene3D" id="3.10.350.10">
    <property type="entry name" value="LysM domain"/>
    <property type="match status" value="4"/>
</dbReference>